<dbReference type="EMBL" id="BSDY01000018">
    <property type="protein sequence ID" value="GLI57456.1"/>
    <property type="molecule type" value="Genomic_DNA"/>
</dbReference>
<keyword evidence="3" id="KW-0804">Transcription</keyword>
<dbReference type="Gene3D" id="1.10.10.10">
    <property type="entry name" value="Winged helix-like DNA-binding domain superfamily/Winged helix DNA-binding domain"/>
    <property type="match status" value="1"/>
</dbReference>
<accession>A0A9W6GPE0</accession>
<dbReference type="InterPro" id="IPR036390">
    <property type="entry name" value="WH_DNA-bd_sf"/>
</dbReference>
<dbReference type="PANTHER" id="PTHR42756:SF1">
    <property type="entry name" value="TRANSCRIPTIONAL REPRESSOR OF EMRAB OPERON"/>
    <property type="match status" value="1"/>
</dbReference>
<dbReference type="SMART" id="SM00347">
    <property type="entry name" value="HTH_MARR"/>
    <property type="match status" value="1"/>
</dbReference>
<dbReference type="SUPFAM" id="SSF46785">
    <property type="entry name" value="Winged helix' DNA-binding domain"/>
    <property type="match status" value="1"/>
</dbReference>
<evidence type="ECO:0000313" key="6">
    <source>
        <dbReference type="Proteomes" id="UP001144471"/>
    </source>
</evidence>
<evidence type="ECO:0000259" key="4">
    <source>
        <dbReference type="SMART" id="SM00347"/>
    </source>
</evidence>
<dbReference type="CDD" id="cd00090">
    <property type="entry name" value="HTH_ARSR"/>
    <property type="match status" value="1"/>
</dbReference>
<protein>
    <recommendedName>
        <fullName evidence="4">HTH marR-type domain-containing protein</fullName>
    </recommendedName>
</protein>
<dbReference type="PANTHER" id="PTHR42756">
    <property type="entry name" value="TRANSCRIPTIONAL REGULATOR, MARR"/>
    <property type="match status" value="1"/>
</dbReference>
<sequence>MFGEGAQGKKMLVEVVIFYRNMMRFMEANKCLEPEITVTELFFILYLESREGITYYQLSRELPYDSKLISRSVRNLEEKGIIERKKDGRKKNIQLTYLGTKYIENSYGGRDNFLKVLEEKGLSREELFSFFMTMGKFSRILESEVKDIEGLFEPPFSGKIKDV</sequence>
<dbReference type="Proteomes" id="UP001144471">
    <property type="component" value="Unassembled WGS sequence"/>
</dbReference>
<keyword evidence="2" id="KW-0238">DNA-binding</keyword>
<evidence type="ECO:0000313" key="5">
    <source>
        <dbReference type="EMBL" id="GLI57456.1"/>
    </source>
</evidence>
<feature type="domain" description="HTH marR-type" evidence="4">
    <location>
        <begin position="29"/>
        <end position="126"/>
    </location>
</feature>
<keyword evidence="6" id="KW-1185">Reference proteome</keyword>
<dbReference type="GO" id="GO:0003700">
    <property type="term" value="F:DNA-binding transcription factor activity"/>
    <property type="evidence" value="ECO:0007669"/>
    <property type="project" value="InterPro"/>
</dbReference>
<comment type="caution">
    <text evidence="5">The sequence shown here is derived from an EMBL/GenBank/DDBJ whole genome shotgun (WGS) entry which is preliminary data.</text>
</comment>
<proteinExistence type="predicted"/>
<name>A0A9W6GPE0_9FUSO</name>
<organism evidence="5 6">
    <name type="scientific">Propionigenium maris DSM 9537</name>
    <dbReference type="NCBI Taxonomy" id="1123000"/>
    <lineage>
        <taxon>Bacteria</taxon>
        <taxon>Fusobacteriati</taxon>
        <taxon>Fusobacteriota</taxon>
        <taxon>Fusobacteriia</taxon>
        <taxon>Fusobacteriales</taxon>
        <taxon>Fusobacteriaceae</taxon>
        <taxon>Propionigenium</taxon>
    </lineage>
</organism>
<evidence type="ECO:0000256" key="3">
    <source>
        <dbReference type="ARBA" id="ARBA00023163"/>
    </source>
</evidence>
<dbReference type="GO" id="GO:0003677">
    <property type="term" value="F:DNA binding"/>
    <property type="evidence" value="ECO:0007669"/>
    <property type="project" value="UniProtKB-KW"/>
</dbReference>
<gene>
    <name evidence="5" type="ORF">PM10SUCC1_29700</name>
</gene>
<evidence type="ECO:0000256" key="1">
    <source>
        <dbReference type="ARBA" id="ARBA00023015"/>
    </source>
</evidence>
<dbReference type="RefSeq" id="WP_281837085.1">
    <property type="nucleotide sequence ID" value="NZ_BSDY01000018.1"/>
</dbReference>
<dbReference type="InterPro" id="IPR000835">
    <property type="entry name" value="HTH_MarR-typ"/>
</dbReference>
<evidence type="ECO:0000256" key="2">
    <source>
        <dbReference type="ARBA" id="ARBA00023125"/>
    </source>
</evidence>
<dbReference type="AlphaFoldDB" id="A0A9W6GPE0"/>
<dbReference type="InterPro" id="IPR036388">
    <property type="entry name" value="WH-like_DNA-bd_sf"/>
</dbReference>
<reference evidence="5" key="1">
    <citation type="submission" date="2022-12" db="EMBL/GenBank/DDBJ databases">
        <title>Reference genome sequencing for broad-spectrum identification of bacterial and archaeal isolates by mass spectrometry.</title>
        <authorList>
            <person name="Sekiguchi Y."/>
            <person name="Tourlousse D.M."/>
        </authorList>
    </citation>
    <scope>NUCLEOTIDE SEQUENCE</scope>
    <source>
        <strain evidence="5">10succ1</strain>
    </source>
</reference>
<keyword evidence="1" id="KW-0805">Transcription regulation</keyword>
<dbReference type="InterPro" id="IPR011991">
    <property type="entry name" value="ArsR-like_HTH"/>
</dbReference>